<reference evidence="1 2" key="1">
    <citation type="submission" date="2024-02" db="EMBL/GenBank/DDBJ databases">
        <title>A draft genome for the cacao thread blight pathogen Marasmius crinis-equi.</title>
        <authorList>
            <person name="Cohen S.P."/>
            <person name="Baruah I.K."/>
            <person name="Amoako-Attah I."/>
            <person name="Bukari Y."/>
            <person name="Meinhardt L.W."/>
            <person name="Bailey B.A."/>
        </authorList>
    </citation>
    <scope>NUCLEOTIDE SEQUENCE [LARGE SCALE GENOMIC DNA]</scope>
    <source>
        <strain evidence="1 2">GH-76</strain>
    </source>
</reference>
<dbReference type="EMBL" id="JBAHYK010000741">
    <property type="protein sequence ID" value="KAL0571609.1"/>
    <property type="molecule type" value="Genomic_DNA"/>
</dbReference>
<dbReference type="Proteomes" id="UP001465976">
    <property type="component" value="Unassembled WGS sequence"/>
</dbReference>
<name>A0ABR3F922_9AGAR</name>
<protein>
    <submittedName>
        <fullName evidence="1">Uncharacterized protein</fullName>
    </submittedName>
</protein>
<evidence type="ECO:0000313" key="1">
    <source>
        <dbReference type="EMBL" id="KAL0571609.1"/>
    </source>
</evidence>
<keyword evidence="2" id="KW-1185">Reference proteome</keyword>
<proteinExistence type="predicted"/>
<gene>
    <name evidence="1" type="ORF">V5O48_010343</name>
</gene>
<comment type="caution">
    <text evidence="1">The sequence shown here is derived from an EMBL/GenBank/DDBJ whole genome shotgun (WGS) entry which is preliminary data.</text>
</comment>
<sequence length="174" mass="19687">MMQLQDSGTAVEHDSFRDFESMSTFFNPEASISAMLEPVIDVGVDLRDFFWTCIQQEVRLYDVSTANQCVTFWRQIVRTHSESNLSIDTSPFLCLPHTLVVDVQSDNRWSIFAVTALLDSLTLLPKLSNLVFSNLDVPFSKFFEILPSLSNLEYLQLTDVKVSFAVGDFIPSST</sequence>
<accession>A0ABR3F922</accession>
<evidence type="ECO:0000313" key="2">
    <source>
        <dbReference type="Proteomes" id="UP001465976"/>
    </source>
</evidence>
<organism evidence="1 2">
    <name type="scientific">Marasmius crinis-equi</name>
    <dbReference type="NCBI Taxonomy" id="585013"/>
    <lineage>
        <taxon>Eukaryota</taxon>
        <taxon>Fungi</taxon>
        <taxon>Dikarya</taxon>
        <taxon>Basidiomycota</taxon>
        <taxon>Agaricomycotina</taxon>
        <taxon>Agaricomycetes</taxon>
        <taxon>Agaricomycetidae</taxon>
        <taxon>Agaricales</taxon>
        <taxon>Marasmiineae</taxon>
        <taxon>Marasmiaceae</taxon>
        <taxon>Marasmius</taxon>
    </lineage>
</organism>